<sequence>MASSTRSSRAVHRRLITDGREPGVVSNPDSDAESQSEPTPELSDDAMARFPVPAFDDLPADLQERIVEETDRAGFTPNVFSAFAYKPSHFRAFFQYHDALVEDTALEREEIEMLIVAVSGVNHCYYCNVAHGALVRIYAEDPTLADQLIANYRTADIGDAHRTMLDVAVKLTERPADVEPADLEALRDAGFSEEAIWDIGAVTAYYNMSNRMAMFAEMRPNDEFHTLGRE</sequence>
<dbReference type="Proteomes" id="UP000011618">
    <property type="component" value="Unassembled WGS sequence"/>
</dbReference>
<accession>L9YQ27</accession>
<feature type="domain" description="Carboxymuconolactone decarboxylase-like" evidence="2">
    <location>
        <begin position="87"/>
        <end position="136"/>
    </location>
</feature>
<dbReference type="eggNOG" id="arCOG06151">
    <property type="taxonomic scope" value="Archaea"/>
</dbReference>
<dbReference type="PANTHER" id="PTHR35446">
    <property type="entry name" value="SI:CH211-175M2.5"/>
    <property type="match status" value="1"/>
</dbReference>
<protein>
    <submittedName>
        <fullName evidence="3">Peroxidase</fullName>
    </submittedName>
</protein>
<gene>
    <name evidence="3" type="ORF">C487_12246</name>
</gene>
<dbReference type="AlphaFoldDB" id="L9YQ27"/>
<proteinExistence type="predicted"/>
<evidence type="ECO:0000313" key="4">
    <source>
        <dbReference type="Proteomes" id="UP000011618"/>
    </source>
</evidence>
<dbReference type="EMBL" id="AOII01000072">
    <property type="protein sequence ID" value="ELY76234.1"/>
    <property type="molecule type" value="Genomic_DNA"/>
</dbReference>
<feature type="compositionally biased region" description="Polar residues" evidence="1">
    <location>
        <begin position="27"/>
        <end position="38"/>
    </location>
</feature>
<dbReference type="InterPro" id="IPR010195">
    <property type="entry name" value="Uncharacterised_peroxidase-rel"/>
</dbReference>
<dbReference type="NCBIfam" id="TIGR01926">
    <property type="entry name" value="peroxid_rel"/>
    <property type="match status" value="1"/>
</dbReference>
<evidence type="ECO:0000313" key="3">
    <source>
        <dbReference type="EMBL" id="ELY76234.1"/>
    </source>
</evidence>
<keyword evidence="3" id="KW-0560">Oxidoreductase</keyword>
<dbReference type="Pfam" id="PF02627">
    <property type="entry name" value="CMD"/>
    <property type="match status" value="1"/>
</dbReference>
<dbReference type="GO" id="GO:0051920">
    <property type="term" value="F:peroxiredoxin activity"/>
    <property type="evidence" value="ECO:0007669"/>
    <property type="project" value="InterPro"/>
</dbReference>
<dbReference type="InterPro" id="IPR029032">
    <property type="entry name" value="AhpD-like"/>
</dbReference>
<keyword evidence="3" id="KW-0575">Peroxidase</keyword>
<feature type="region of interest" description="Disordered" evidence="1">
    <location>
        <begin position="1"/>
        <end position="44"/>
    </location>
</feature>
<comment type="caution">
    <text evidence="3">The sequence shown here is derived from an EMBL/GenBank/DDBJ whole genome shotgun (WGS) entry which is preliminary data.</text>
</comment>
<organism evidence="3 4">
    <name type="scientific">Natrinema pallidum DSM 3751</name>
    <dbReference type="NCBI Taxonomy" id="1227495"/>
    <lineage>
        <taxon>Archaea</taxon>
        <taxon>Methanobacteriati</taxon>
        <taxon>Methanobacteriota</taxon>
        <taxon>Stenosarchaea group</taxon>
        <taxon>Halobacteria</taxon>
        <taxon>Halobacteriales</taxon>
        <taxon>Natrialbaceae</taxon>
        <taxon>Natrinema</taxon>
    </lineage>
</organism>
<dbReference type="InterPro" id="IPR003779">
    <property type="entry name" value="CMD-like"/>
</dbReference>
<dbReference type="Gene3D" id="1.20.5.810">
    <property type="entry name" value="AhpD-like"/>
    <property type="match status" value="1"/>
</dbReference>
<reference evidence="3 4" key="1">
    <citation type="journal article" date="2014" name="PLoS Genet.">
        <title>Phylogenetically driven sequencing of extremely halophilic archaea reveals strategies for static and dynamic osmo-response.</title>
        <authorList>
            <person name="Becker E.A."/>
            <person name="Seitzer P.M."/>
            <person name="Tritt A."/>
            <person name="Larsen D."/>
            <person name="Krusor M."/>
            <person name="Yao A.I."/>
            <person name="Wu D."/>
            <person name="Madern D."/>
            <person name="Eisen J.A."/>
            <person name="Darling A.E."/>
            <person name="Facciotti M.T."/>
        </authorList>
    </citation>
    <scope>NUCLEOTIDE SEQUENCE [LARGE SCALE GENOMIC DNA]</scope>
    <source>
        <strain evidence="3 4">DSM 3751</strain>
    </source>
</reference>
<dbReference type="PATRIC" id="fig|1227495.3.peg.2453"/>
<dbReference type="PANTHER" id="PTHR35446:SF2">
    <property type="entry name" value="CARBOXYMUCONOLACTONE DECARBOXYLASE-LIKE DOMAIN-CONTAINING PROTEIN"/>
    <property type="match status" value="1"/>
</dbReference>
<evidence type="ECO:0000256" key="1">
    <source>
        <dbReference type="SAM" id="MobiDB-lite"/>
    </source>
</evidence>
<dbReference type="SUPFAM" id="SSF69118">
    <property type="entry name" value="AhpD-like"/>
    <property type="match status" value="1"/>
</dbReference>
<name>L9YQ27_9EURY</name>
<evidence type="ECO:0000259" key="2">
    <source>
        <dbReference type="Pfam" id="PF02627"/>
    </source>
</evidence>
<dbReference type="Gene3D" id="1.20.1290.10">
    <property type="entry name" value="AhpD-like"/>
    <property type="match status" value="1"/>
</dbReference>